<name>A0A0W0G1Q6_MONRR</name>
<gene>
    <name evidence="1" type="ORF">WG66_4919</name>
</gene>
<proteinExistence type="predicted"/>
<dbReference type="AlphaFoldDB" id="A0A0W0G1Q6"/>
<organism evidence="1 2">
    <name type="scientific">Moniliophthora roreri</name>
    <name type="common">Frosty pod rot fungus</name>
    <name type="synonym">Monilia roreri</name>
    <dbReference type="NCBI Taxonomy" id="221103"/>
    <lineage>
        <taxon>Eukaryota</taxon>
        <taxon>Fungi</taxon>
        <taxon>Dikarya</taxon>
        <taxon>Basidiomycota</taxon>
        <taxon>Agaricomycotina</taxon>
        <taxon>Agaricomycetes</taxon>
        <taxon>Agaricomycetidae</taxon>
        <taxon>Agaricales</taxon>
        <taxon>Marasmiineae</taxon>
        <taxon>Marasmiaceae</taxon>
        <taxon>Moniliophthora</taxon>
    </lineage>
</organism>
<dbReference type="EMBL" id="LATX01001327">
    <property type="protein sequence ID" value="KTB42512.1"/>
    <property type="molecule type" value="Genomic_DNA"/>
</dbReference>
<comment type="caution">
    <text evidence="1">The sequence shown here is derived from an EMBL/GenBank/DDBJ whole genome shotgun (WGS) entry which is preliminary data.</text>
</comment>
<evidence type="ECO:0000313" key="1">
    <source>
        <dbReference type="EMBL" id="KTB42512.1"/>
    </source>
</evidence>
<protein>
    <submittedName>
        <fullName evidence="1">Uncharacterized protein</fullName>
    </submittedName>
</protein>
<reference evidence="1 2" key="1">
    <citation type="submission" date="2015-12" db="EMBL/GenBank/DDBJ databases">
        <title>Draft genome sequence of Moniliophthora roreri, the causal agent of frosty pod rot of cacao.</title>
        <authorList>
            <person name="Aime M.C."/>
            <person name="Diaz-Valderrama J.R."/>
            <person name="Kijpornyongpan T."/>
            <person name="Phillips-Mora W."/>
        </authorList>
    </citation>
    <scope>NUCLEOTIDE SEQUENCE [LARGE SCALE GENOMIC DNA]</scope>
    <source>
        <strain evidence="1 2">MCA 2952</strain>
    </source>
</reference>
<sequence>MNLTNSLKHSTADFEEDQR</sequence>
<accession>A0A0W0G1Q6</accession>
<dbReference type="Proteomes" id="UP000054988">
    <property type="component" value="Unassembled WGS sequence"/>
</dbReference>
<evidence type="ECO:0000313" key="2">
    <source>
        <dbReference type="Proteomes" id="UP000054988"/>
    </source>
</evidence>